<evidence type="ECO:0000313" key="1">
    <source>
        <dbReference type="EMBL" id="KAH8001435.1"/>
    </source>
</evidence>
<protein>
    <submittedName>
        <fullName evidence="1">Uncharacterized protein</fullName>
    </submittedName>
</protein>
<organism evidence="1 2">
    <name type="scientific">Sphaerodactylus townsendi</name>
    <dbReference type="NCBI Taxonomy" id="933632"/>
    <lineage>
        <taxon>Eukaryota</taxon>
        <taxon>Metazoa</taxon>
        <taxon>Chordata</taxon>
        <taxon>Craniata</taxon>
        <taxon>Vertebrata</taxon>
        <taxon>Euteleostomi</taxon>
        <taxon>Lepidosauria</taxon>
        <taxon>Squamata</taxon>
        <taxon>Bifurcata</taxon>
        <taxon>Gekkota</taxon>
        <taxon>Sphaerodactylidae</taxon>
        <taxon>Sphaerodactylus</taxon>
    </lineage>
</organism>
<evidence type="ECO:0000313" key="2">
    <source>
        <dbReference type="Proteomes" id="UP000827872"/>
    </source>
</evidence>
<keyword evidence="2" id="KW-1185">Reference proteome</keyword>
<reference evidence="1" key="1">
    <citation type="submission" date="2021-08" db="EMBL/GenBank/DDBJ databases">
        <title>The first chromosome-level gecko genome reveals the dynamic sex chromosomes of Neotropical dwarf geckos (Sphaerodactylidae: Sphaerodactylus).</title>
        <authorList>
            <person name="Pinto B.J."/>
            <person name="Keating S.E."/>
            <person name="Gamble T."/>
        </authorList>
    </citation>
    <scope>NUCLEOTIDE SEQUENCE</scope>
    <source>
        <strain evidence="1">TG3544</strain>
    </source>
</reference>
<accession>A0ACB8F7U5</accession>
<name>A0ACB8F7U5_9SAUR</name>
<sequence length="319" mass="36757">MAAPKVDSEMKHEIDKFRDTIAGEAEDLVANFFPKKLLELDAFLKDPLWNNHSLTQIHSGVNVPVPDARQLTSSRDKLAEPNTKKRKLEECEEALQGTKLFAVPNRMLKSNRQLVDLIEKVEPEIRLMVEKCSMATLWVELLIPKIEDGNNFGVSIQEETVSELQTVMNEATTGLEEICNFYTGRAKLVSKIAKYPYVEDYRRTVTEMDEKEFISLRFILSSLRNQYHSSQTVMNEATTGLEEICTYYTGRAKLVSKIAKYPYVEDYRRTVTEMDEVECINLKIILSSLRNQYVTLHDMILKNVEKIKRPRSSNAETLY</sequence>
<dbReference type="Proteomes" id="UP000827872">
    <property type="component" value="Linkage Group LG08"/>
</dbReference>
<dbReference type="EMBL" id="CM037621">
    <property type="protein sequence ID" value="KAH8001435.1"/>
    <property type="molecule type" value="Genomic_DNA"/>
</dbReference>
<gene>
    <name evidence="1" type="ORF">K3G42_006957</name>
</gene>
<proteinExistence type="predicted"/>
<comment type="caution">
    <text evidence="1">The sequence shown here is derived from an EMBL/GenBank/DDBJ whole genome shotgun (WGS) entry which is preliminary data.</text>
</comment>